<keyword evidence="6 8" id="KW-1133">Transmembrane helix</keyword>
<evidence type="ECO:0000256" key="6">
    <source>
        <dbReference type="ARBA" id="ARBA00022989"/>
    </source>
</evidence>
<dbReference type="GO" id="GO:0022857">
    <property type="term" value="F:transmembrane transporter activity"/>
    <property type="evidence" value="ECO:0007669"/>
    <property type="project" value="InterPro"/>
</dbReference>
<evidence type="ECO:0000256" key="7">
    <source>
        <dbReference type="ARBA" id="ARBA00023136"/>
    </source>
</evidence>
<feature type="transmembrane region" description="Helical" evidence="8">
    <location>
        <begin position="285"/>
        <end position="304"/>
    </location>
</feature>
<dbReference type="RefSeq" id="WP_159266946.1">
    <property type="nucleotide sequence ID" value="NZ_CACSIK010000001.1"/>
</dbReference>
<keyword evidence="3" id="KW-0813">Transport</keyword>
<evidence type="ECO:0000256" key="5">
    <source>
        <dbReference type="ARBA" id="ARBA00022692"/>
    </source>
</evidence>
<feature type="transmembrane region" description="Helical" evidence="8">
    <location>
        <begin position="207"/>
        <end position="229"/>
    </location>
</feature>
<feature type="transmembrane region" description="Helical" evidence="8">
    <location>
        <begin position="129"/>
        <end position="149"/>
    </location>
</feature>
<keyword evidence="11" id="KW-1185">Reference proteome</keyword>
<dbReference type="Proteomes" id="UP000439591">
    <property type="component" value="Unassembled WGS sequence"/>
</dbReference>
<dbReference type="Proteomes" id="UP000435877">
    <property type="component" value="Unassembled WGS sequence"/>
</dbReference>
<dbReference type="EMBL" id="CACSIM010000001">
    <property type="protein sequence ID" value="CAA0085552.1"/>
    <property type="molecule type" value="Genomic_DNA"/>
</dbReference>
<feature type="transmembrane region" description="Helical" evidence="8">
    <location>
        <begin position="249"/>
        <end position="273"/>
    </location>
</feature>
<feature type="transmembrane region" description="Helical" evidence="8">
    <location>
        <begin position="316"/>
        <end position="337"/>
    </location>
</feature>
<evidence type="ECO:0000256" key="8">
    <source>
        <dbReference type="SAM" id="Phobius"/>
    </source>
</evidence>
<dbReference type="EMBL" id="CACSIK010000001">
    <property type="protein sequence ID" value="CAA0080723.1"/>
    <property type="molecule type" value="Genomic_DNA"/>
</dbReference>
<feature type="transmembrane region" description="Helical" evidence="8">
    <location>
        <begin position="155"/>
        <end position="179"/>
    </location>
</feature>
<keyword evidence="7 8" id="KW-0472">Membrane</keyword>
<dbReference type="AlphaFoldDB" id="A0A5S9N6Q9"/>
<dbReference type="Pfam" id="PF01032">
    <property type="entry name" value="FecCD"/>
    <property type="match status" value="1"/>
</dbReference>
<evidence type="ECO:0000256" key="2">
    <source>
        <dbReference type="ARBA" id="ARBA00007935"/>
    </source>
</evidence>
<dbReference type="PANTHER" id="PTHR30472">
    <property type="entry name" value="FERRIC ENTEROBACTIN TRANSPORT SYSTEM PERMEASE PROTEIN"/>
    <property type="match status" value="1"/>
</dbReference>
<comment type="subcellular location">
    <subcellularLocation>
        <location evidence="1">Cell membrane</location>
        <topology evidence="1">Multi-pass membrane protein</topology>
    </subcellularLocation>
</comment>
<protein>
    <submittedName>
        <fullName evidence="10">Hemin transport system permease protein HmuU</fullName>
    </submittedName>
</protein>
<dbReference type="GO" id="GO:0033214">
    <property type="term" value="P:siderophore-iron import into cell"/>
    <property type="evidence" value="ECO:0007669"/>
    <property type="project" value="TreeGrafter"/>
</dbReference>
<proteinExistence type="inferred from homology"/>
<evidence type="ECO:0000256" key="3">
    <source>
        <dbReference type="ARBA" id="ARBA00022448"/>
    </source>
</evidence>
<dbReference type="InterPro" id="IPR037294">
    <property type="entry name" value="ABC_BtuC-like"/>
</dbReference>
<comment type="similarity">
    <text evidence="2">Belongs to the binding-protein-dependent transport system permease family. FecCD subfamily.</text>
</comment>
<dbReference type="PANTHER" id="PTHR30472:SF41">
    <property type="entry name" value="TRANSPORT SYSTEM PERMEASE PROTEIN"/>
    <property type="match status" value="1"/>
</dbReference>
<dbReference type="Gene3D" id="1.10.3470.10">
    <property type="entry name" value="ABC transporter involved in vitamin B12 uptake, BtuC"/>
    <property type="match status" value="1"/>
</dbReference>
<keyword evidence="4" id="KW-1003">Cell membrane</keyword>
<evidence type="ECO:0000256" key="4">
    <source>
        <dbReference type="ARBA" id="ARBA00022475"/>
    </source>
</evidence>
<dbReference type="SUPFAM" id="SSF81345">
    <property type="entry name" value="ABC transporter involved in vitamin B12 uptake, BtuC"/>
    <property type="match status" value="1"/>
</dbReference>
<gene>
    <name evidence="10" type="primary">hmuU_1</name>
    <name evidence="9" type="ORF">IHBHHGIJ_00234</name>
    <name evidence="10" type="ORF">KFEGEMFD_00915</name>
</gene>
<reference evidence="11 12" key="1">
    <citation type="submission" date="2019-11" db="EMBL/GenBank/DDBJ databases">
        <authorList>
            <person name="Holert J."/>
        </authorList>
    </citation>
    <scope>NUCLEOTIDE SEQUENCE [LARGE SCALE GENOMIC DNA]</scope>
    <source>
        <strain evidence="10">BC3_2A</strain>
        <strain evidence="9">SB11_1A</strain>
    </source>
</reference>
<organism evidence="10 12">
    <name type="scientific">Zhongshania aliphaticivorans</name>
    <dbReference type="NCBI Taxonomy" id="1470434"/>
    <lineage>
        <taxon>Bacteria</taxon>
        <taxon>Pseudomonadati</taxon>
        <taxon>Pseudomonadota</taxon>
        <taxon>Gammaproteobacteria</taxon>
        <taxon>Cellvibrionales</taxon>
        <taxon>Spongiibacteraceae</taxon>
        <taxon>Zhongshania</taxon>
    </lineage>
</organism>
<keyword evidence="5 8" id="KW-0812">Transmembrane</keyword>
<dbReference type="InterPro" id="IPR000522">
    <property type="entry name" value="ABC_transptr_permease_BtuC"/>
</dbReference>
<evidence type="ECO:0000313" key="12">
    <source>
        <dbReference type="Proteomes" id="UP000439591"/>
    </source>
</evidence>
<evidence type="ECO:0000256" key="1">
    <source>
        <dbReference type="ARBA" id="ARBA00004651"/>
    </source>
</evidence>
<dbReference type="OrthoDB" id="9055647at2"/>
<evidence type="ECO:0000313" key="9">
    <source>
        <dbReference type="EMBL" id="CAA0080723.1"/>
    </source>
</evidence>
<accession>A0A5S9N6Q9</accession>
<name>A0A5S9N6Q9_9GAMM</name>
<feature type="transmembrane region" description="Helical" evidence="8">
    <location>
        <begin position="63"/>
        <end position="84"/>
    </location>
</feature>
<evidence type="ECO:0000313" key="11">
    <source>
        <dbReference type="Proteomes" id="UP000435877"/>
    </source>
</evidence>
<dbReference type="GO" id="GO:0005886">
    <property type="term" value="C:plasma membrane"/>
    <property type="evidence" value="ECO:0007669"/>
    <property type="project" value="UniProtKB-SubCell"/>
</dbReference>
<sequence>MINRHRIGTGLAALGLLLCTLAAVSLSIGQVTVDLPKVIAALLESSGSNIIDHIVVDIRLPRVLMAALAGAALGIAGVLMQTLFRNPMADAWSLGLTAGGQLGVAMAVAAAGFVGPAAIAFIQVFEGISLTLAAGLGVLLSALGMMALSRRVSTISLLVVGLMLGFSVQGLVSVIIHFANRVGGKVYSGWADGSFASATFDNIGMMMLPITAGIVLAVINAKALTTLLLGETYARSLGTDVIRLQRMTLLAVVLLVAPVTAYCGPITFLGLIVPHLARAISRSAHILPLLPLSALAGAVLALAADLVVHLPWDVHFLHLNAVLGIVGAPVVIFLLIFSSSVRRQT</sequence>
<evidence type="ECO:0000313" key="10">
    <source>
        <dbReference type="EMBL" id="CAA0085552.1"/>
    </source>
</evidence>